<feature type="domain" description="Knr4/Smi1-like" evidence="2">
    <location>
        <begin position="160"/>
        <end position="302"/>
    </location>
</feature>
<gene>
    <name evidence="3" type="ORF">CNX65_13085</name>
</gene>
<feature type="compositionally biased region" description="Pro residues" evidence="1">
    <location>
        <begin position="113"/>
        <end position="125"/>
    </location>
</feature>
<dbReference type="Pfam" id="PF09346">
    <property type="entry name" value="SMI1_KNR4"/>
    <property type="match status" value="1"/>
</dbReference>
<evidence type="ECO:0000259" key="2">
    <source>
        <dbReference type="SMART" id="SM00860"/>
    </source>
</evidence>
<reference evidence="3" key="1">
    <citation type="submission" date="2017-09" db="EMBL/GenBank/DDBJ databases">
        <title>Complete Genome Sequence of ansamitocin-producing Bacterium Actinosynnema pretiosum X47.</title>
        <authorList>
            <person name="Cao G."/>
            <person name="Zong G."/>
            <person name="Zhong C."/>
            <person name="Fu J."/>
        </authorList>
    </citation>
    <scope>NUCLEOTIDE SEQUENCE [LARGE SCALE GENOMIC DNA]</scope>
    <source>
        <strain evidence="3">X47</strain>
    </source>
</reference>
<dbReference type="Proteomes" id="UP000218505">
    <property type="component" value="Chromosome"/>
</dbReference>
<dbReference type="AlphaFoldDB" id="A0A290Z530"/>
<sequence>MAERSEELAAELVRALVRDFPGVSGTWQVLLASGNLSHHPARPGLAPAPDHRELAQALEIALRTPGERRWLVLRVVLDGAGGGAFTHTFLRPTGVPATFALDPGFRPAGNPAPGMPRPPAAAPHPRPTDPEVLERIRGLVAEAAACHRAMTGQDAVFGEPRTEADLVAAEQRMGLRLPEDVRALHLVIGGDPHETGILGDYALHPLERTVEEHLRGEPGCWDHIQVDLFDGHVLPEPEPLGAVRTLTRNDWWVVIAADRGGHECAVDLDPGPLGHHGQLLSHGRGSDGVELIAESATALLAATVETHRRGEEMSYPHNRPPERFWFTKPGGDLATRLAALPQPELIQGLCLNDPPELDLTLLRAVPNLRELHVNRSGPVRLWLPEHVVSLTLDTPEADLAALAGHPALRDLAVRGLPVRAAHLAALPELLFLDLSDADVVDVESLGELDVRVLTLNAAQWSRLRAAGAPPPRLAIARIGGPQTVEDALDWVNWLTSQGNPAPTR</sequence>
<dbReference type="GO" id="GO:0043332">
    <property type="term" value="C:mating projection tip"/>
    <property type="evidence" value="ECO:0007669"/>
    <property type="project" value="TreeGrafter"/>
</dbReference>
<dbReference type="EMBL" id="CP023445">
    <property type="protein sequence ID" value="ATE54108.1"/>
    <property type="molecule type" value="Genomic_DNA"/>
</dbReference>
<dbReference type="SUPFAM" id="SSF160631">
    <property type="entry name" value="SMI1/KNR4-like"/>
    <property type="match status" value="1"/>
</dbReference>
<accession>A0A290Z530</accession>
<evidence type="ECO:0000313" key="3">
    <source>
        <dbReference type="EMBL" id="ATE54108.1"/>
    </source>
</evidence>
<evidence type="ECO:0000256" key="1">
    <source>
        <dbReference type="SAM" id="MobiDB-lite"/>
    </source>
</evidence>
<dbReference type="InterPro" id="IPR018958">
    <property type="entry name" value="Knr4/Smi1-like_dom"/>
</dbReference>
<keyword evidence="4" id="KW-1185">Reference proteome</keyword>
<dbReference type="InterPro" id="IPR051873">
    <property type="entry name" value="KNR4/SMI1_regulator"/>
</dbReference>
<protein>
    <recommendedName>
        <fullName evidence="2">Knr4/Smi1-like domain-containing protein</fullName>
    </recommendedName>
</protein>
<proteinExistence type="predicted"/>
<name>A0A290Z530_9PSEU</name>
<evidence type="ECO:0000313" key="4">
    <source>
        <dbReference type="Proteomes" id="UP000218505"/>
    </source>
</evidence>
<dbReference type="PANTHER" id="PTHR47432">
    <property type="entry name" value="CELL WALL ASSEMBLY REGULATOR SMI1"/>
    <property type="match status" value="1"/>
</dbReference>
<organism evidence="3 4">
    <name type="scientific">Actinosynnema pretiosum</name>
    <dbReference type="NCBI Taxonomy" id="42197"/>
    <lineage>
        <taxon>Bacteria</taxon>
        <taxon>Bacillati</taxon>
        <taxon>Actinomycetota</taxon>
        <taxon>Actinomycetes</taxon>
        <taxon>Pseudonocardiales</taxon>
        <taxon>Pseudonocardiaceae</taxon>
        <taxon>Actinosynnema</taxon>
    </lineage>
</organism>
<dbReference type="PANTHER" id="PTHR47432:SF1">
    <property type="entry name" value="CELL WALL ASSEMBLY REGULATOR SMI1"/>
    <property type="match status" value="1"/>
</dbReference>
<dbReference type="InterPro" id="IPR037883">
    <property type="entry name" value="Knr4/Smi1-like_sf"/>
</dbReference>
<dbReference type="RefSeq" id="WP_096493030.1">
    <property type="nucleotide sequence ID" value="NZ_CP023445.1"/>
</dbReference>
<dbReference type="KEGG" id="apre:CNX65_13085"/>
<dbReference type="SMART" id="SM00860">
    <property type="entry name" value="SMI1_KNR4"/>
    <property type="match status" value="1"/>
</dbReference>
<feature type="region of interest" description="Disordered" evidence="1">
    <location>
        <begin position="105"/>
        <end position="130"/>
    </location>
</feature>